<dbReference type="Pfam" id="PF13460">
    <property type="entry name" value="NAD_binding_10"/>
    <property type="match status" value="1"/>
</dbReference>
<reference evidence="2 3" key="1">
    <citation type="journal article" date="2016" name="Int. J. Syst. Evol. Microbiol.">
        <title>Streptococcuspantholopis sp. nov., isolated from faeces of the Tibetan antelope (Pantholops hodgsonii).</title>
        <authorList>
            <person name="Bai X."/>
            <person name="Xiong Y."/>
            <person name="Lu S."/>
            <person name="Jin D."/>
            <person name="Lai X."/>
            <person name="Yang J."/>
            <person name="Niu L."/>
            <person name="Hu S."/>
            <person name="Meng X."/>
            <person name="Pu J."/>
            <person name="Ye C."/>
            <person name="Xu J."/>
        </authorList>
    </citation>
    <scope>NUCLEOTIDE SEQUENCE [LARGE SCALE GENOMIC DNA]</scope>
    <source>
        <strain evidence="2 3">TA 26</strain>
    </source>
</reference>
<keyword evidence="3" id="KW-1185">Reference proteome</keyword>
<name>A0A172Q9H0_9STRE</name>
<dbReference type="InterPro" id="IPR051604">
    <property type="entry name" value="Ergot_Alk_Oxidoreductase"/>
</dbReference>
<dbReference type="Proteomes" id="UP000077317">
    <property type="component" value="Chromosome"/>
</dbReference>
<dbReference type="OrthoDB" id="9803892at2"/>
<dbReference type="PANTHER" id="PTHR43162">
    <property type="match status" value="1"/>
</dbReference>
<reference evidence="3" key="2">
    <citation type="submission" date="2016-03" db="EMBL/GenBank/DDBJ databases">
        <title>Streptococcus antelopensis sp. nov., isolated from the feces of the Tibetan antelope (Pantholops hodgsonii) in Hoh Xil National Nature Reserve, Qinghai, China.</title>
        <authorList>
            <person name="Bai X."/>
        </authorList>
    </citation>
    <scope>NUCLEOTIDE SEQUENCE [LARGE SCALE GENOMIC DNA]</scope>
    <source>
        <strain evidence="3">TA 26</strain>
    </source>
</reference>
<proteinExistence type="predicted"/>
<dbReference type="InterPro" id="IPR016040">
    <property type="entry name" value="NAD(P)-bd_dom"/>
</dbReference>
<dbReference type="InterPro" id="IPR036291">
    <property type="entry name" value="NAD(P)-bd_dom_sf"/>
</dbReference>
<dbReference type="Gene3D" id="3.40.50.720">
    <property type="entry name" value="NAD(P)-binding Rossmann-like Domain"/>
    <property type="match status" value="1"/>
</dbReference>
<dbReference type="SUPFAM" id="SSF51735">
    <property type="entry name" value="NAD(P)-binding Rossmann-fold domains"/>
    <property type="match status" value="1"/>
</dbReference>
<organism evidence="2 3">
    <name type="scientific">Streptococcus pantholopis</name>
    <dbReference type="NCBI Taxonomy" id="1811193"/>
    <lineage>
        <taxon>Bacteria</taxon>
        <taxon>Bacillati</taxon>
        <taxon>Bacillota</taxon>
        <taxon>Bacilli</taxon>
        <taxon>Lactobacillales</taxon>
        <taxon>Streptococcaceae</taxon>
        <taxon>Streptococcus</taxon>
    </lineage>
</organism>
<gene>
    <name evidence="2" type="ORF">A0O21_08650</name>
</gene>
<protein>
    <submittedName>
        <fullName evidence="2">Oxidoreductase</fullName>
    </submittedName>
</protein>
<evidence type="ECO:0000259" key="1">
    <source>
        <dbReference type="Pfam" id="PF13460"/>
    </source>
</evidence>
<dbReference type="AlphaFoldDB" id="A0A172Q9H0"/>
<evidence type="ECO:0000313" key="3">
    <source>
        <dbReference type="Proteomes" id="UP000077317"/>
    </source>
</evidence>
<evidence type="ECO:0000313" key="2">
    <source>
        <dbReference type="EMBL" id="AND80067.1"/>
    </source>
</evidence>
<feature type="domain" description="NAD(P)-binding" evidence="1">
    <location>
        <begin position="8"/>
        <end position="193"/>
    </location>
</feature>
<dbReference type="EMBL" id="CP014699">
    <property type="protein sequence ID" value="AND80067.1"/>
    <property type="molecule type" value="Genomic_DNA"/>
</dbReference>
<accession>A0A172Q9H0</accession>
<dbReference type="RefSeq" id="WP_067064317.1">
    <property type="nucleotide sequence ID" value="NZ_CP014699.1"/>
</dbReference>
<dbReference type="STRING" id="1811193.A0O21_08650"/>
<dbReference type="PANTHER" id="PTHR43162:SF1">
    <property type="entry name" value="PRESTALK A DIFFERENTIATION PROTEIN A"/>
    <property type="match status" value="1"/>
</dbReference>
<sequence>MKNILILGANGQIARIVAERLLAEQPETYLTLYLRNSSRVNDLAKNAERVDVVEGDIYDLETLTKATAGQDLVFISNVDHDPNNRITQNVIDAMKANGVNRVVASNVLGIYNEVPDEFGRWNRETIGQSGLSSALRSDKLLEESELDYTTLRLPWLNDRNEIDYVITHKNEEYVGVSGSRKSMADVVVRIAENFDFLKNDSVGIANAATQGKTRPVY</sequence>
<dbReference type="KEGG" id="spat:A0O21_08650"/>